<evidence type="ECO:0000313" key="1">
    <source>
        <dbReference type="EMBL" id="EHL02900.1"/>
    </source>
</evidence>
<name>H0EEI7_GLAL7</name>
<protein>
    <submittedName>
        <fullName evidence="1">Uncharacterized protein</fullName>
    </submittedName>
</protein>
<dbReference type="EMBL" id="AGUE01000016">
    <property type="protein sequence ID" value="EHL02900.1"/>
    <property type="molecule type" value="Genomic_DNA"/>
</dbReference>
<reference evidence="1 2" key="1">
    <citation type="journal article" date="2012" name="Eukaryot. Cell">
        <title>Genome sequence of the fungus Glarea lozoyensis: the first genome sequence of a species from the Helotiaceae family.</title>
        <authorList>
            <person name="Youssar L."/>
            <person name="Gruening B.A."/>
            <person name="Erxleben A."/>
            <person name="Guenther S."/>
            <person name="Huettel W."/>
        </authorList>
    </citation>
    <scope>NUCLEOTIDE SEQUENCE [LARGE SCALE GENOMIC DNA]</scope>
    <source>
        <strain evidence="2">ATCC 74030 / MF5533</strain>
    </source>
</reference>
<sequence length="39" mass="4223">MKTVVVRGQLILTLRPLVRKAIEYICGKKSGHGTGTLQG</sequence>
<accession>H0EEI7</accession>
<evidence type="ECO:0000313" key="2">
    <source>
        <dbReference type="Proteomes" id="UP000005446"/>
    </source>
</evidence>
<keyword evidence="2" id="KW-1185">Reference proteome</keyword>
<dbReference type="HOGENOM" id="CLU_3320149_0_0_1"/>
<dbReference type="AlphaFoldDB" id="H0EEI7"/>
<gene>
    <name evidence="1" type="ORF">M7I_0865</name>
</gene>
<comment type="caution">
    <text evidence="1">The sequence shown here is derived from an EMBL/GenBank/DDBJ whole genome shotgun (WGS) entry which is preliminary data.</text>
</comment>
<proteinExistence type="predicted"/>
<organism evidence="1 2">
    <name type="scientific">Glarea lozoyensis (strain ATCC 74030 / MF5533)</name>
    <dbReference type="NCBI Taxonomy" id="1104152"/>
    <lineage>
        <taxon>Eukaryota</taxon>
        <taxon>Fungi</taxon>
        <taxon>Dikarya</taxon>
        <taxon>Ascomycota</taxon>
        <taxon>Pezizomycotina</taxon>
        <taxon>Leotiomycetes</taxon>
        <taxon>Helotiales</taxon>
        <taxon>Helotiaceae</taxon>
        <taxon>Glarea</taxon>
    </lineage>
</organism>
<dbReference type="Proteomes" id="UP000005446">
    <property type="component" value="Unassembled WGS sequence"/>
</dbReference>
<dbReference type="InParanoid" id="H0EEI7"/>